<name>A0A8J2L8E7_9HEXA</name>
<protein>
    <recommendedName>
        <fullName evidence="2">CRAL-TRIO domain-containing protein</fullName>
    </recommendedName>
</protein>
<dbReference type="AlphaFoldDB" id="A0A8J2L8E7"/>
<evidence type="ECO:0000259" key="2">
    <source>
        <dbReference type="PROSITE" id="PS50191"/>
    </source>
</evidence>
<feature type="signal peptide" evidence="1">
    <location>
        <begin position="1"/>
        <end position="17"/>
    </location>
</feature>
<dbReference type="Pfam" id="PF00650">
    <property type="entry name" value="CRAL_TRIO"/>
    <property type="match status" value="1"/>
</dbReference>
<keyword evidence="4" id="KW-1185">Reference proteome</keyword>
<keyword evidence="1" id="KW-0732">Signal</keyword>
<dbReference type="PANTHER" id="PTHR23324">
    <property type="entry name" value="SEC14 RELATED PROTEIN"/>
    <property type="match status" value="1"/>
</dbReference>
<dbReference type="InterPro" id="IPR051064">
    <property type="entry name" value="SEC14/CRAL-TRIO_domain"/>
</dbReference>
<proteinExistence type="predicted"/>
<dbReference type="CDD" id="cd00170">
    <property type="entry name" value="SEC14"/>
    <property type="match status" value="1"/>
</dbReference>
<feature type="chain" id="PRO_5035181225" description="CRAL-TRIO domain-containing protein" evidence="1">
    <location>
        <begin position="18"/>
        <end position="297"/>
    </location>
</feature>
<dbReference type="EMBL" id="CAJVCH010545218">
    <property type="protein sequence ID" value="CAG7827886.1"/>
    <property type="molecule type" value="Genomic_DNA"/>
</dbReference>
<dbReference type="InterPro" id="IPR001251">
    <property type="entry name" value="CRAL-TRIO_dom"/>
</dbReference>
<comment type="caution">
    <text evidence="3">The sequence shown here is derived from an EMBL/GenBank/DDBJ whole genome shotgun (WGS) entry which is preliminary data.</text>
</comment>
<organism evidence="3 4">
    <name type="scientific">Allacma fusca</name>
    <dbReference type="NCBI Taxonomy" id="39272"/>
    <lineage>
        <taxon>Eukaryota</taxon>
        <taxon>Metazoa</taxon>
        <taxon>Ecdysozoa</taxon>
        <taxon>Arthropoda</taxon>
        <taxon>Hexapoda</taxon>
        <taxon>Collembola</taxon>
        <taxon>Symphypleona</taxon>
        <taxon>Sminthuridae</taxon>
        <taxon>Allacma</taxon>
    </lineage>
</organism>
<feature type="domain" description="CRAL-TRIO" evidence="2">
    <location>
        <begin position="77"/>
        <end position="210"/>
    </location>
</feature>
<dbReference type="GO" id="GO:0005737">
    <property type="term" value="C:cytoplasm"/>
    <property type="evidence" value="ECO:0007669"/>
    <property type="project" value="TreeGrafter"/>
</dbReference>
<evidence type="ECO:0000256" key="1">
    <source>
        <dbReference type="SAM" id="SignalP"/>
    </source>
</evidence>
<sequence>MLKKIILVLAICICTQSLNNSTEEILLKKSKLSQPQANLSMEVHKKIYSYTKNAKAFKHLTFEETVAFINELYEWEAPQEIQDHFGYSLWGYDFERRPVWYDGIGKQDIRWVVENGTYSTLEKHYLKSMIHIVQSIQAVDTPDDEVREAVIIWDMDGFSMRQIGHVPTLSSIVRMGRKYSDLPLEFAGKVFLINANYVTKLAVDIARPFMGNVLEKVEVFARWVARKTLNPCGFMAKRDIIKAAVKFCNLVYNFTIKQLKCYSGQKDLSKWIAIDSQSWDEPKHVTHVLRRPGSCHS</sequence>
<dbReference type="Proteomes" id="UP000708208">
    <property type="component" value="Unassembled WGS sequence"/>
</dbReference>
<dbReference type="PROSITE" id="PS50191">
    <property type="entry name" value="CRAL_TRIO"/>
    <property type="match status" value="1"/>
</dbReference>
<gene>
    <name evidence="3" type="ORF">AFUS01_LOCUS37842</name>
</gene>
<reference evidence="3" key="1">
    <citation type="submission" date="2021-06" db="EMBL/GenBank/DDBJ databases">
        <authorList>
            <person name="Hodson N. C."/>
            <person name="Mongue J. A."/>
            <person name="Jaron S. K."/>
        </authorList>
    </citation>
    <scope>NUCLEOTIDE SEQUENCE</scope>
</reference>
<evidence type="ECO:0000313" key="4">
    <source>
        <dbReference type="Proteomes" id="UP000708208"/>
    </source>
</evidence>
<accession>A0A8J2L8E7</accession>
<evidence type="ECO:0000313" key="3">
    <source>
        <dbReference type="EMBL" id="CAG7827886.1"/>
    </source>
</evidence>
<dbReference type="OrthoDB" id="6432525at2759"/>
<dbReference type="PANTHER" id="PTHR23324:SF83">
    <property type="entry name" value="SEC14-LIKE PROTEIN 2"/>
    <property type="match status" value="1"/>
</dbReference>